<dbReference type="InterPro" id="IPR036259">
    <property type="entry name" value="MFS_trans_sf"/>
</dbReference>
<evidence type="ECO:0000256" key="3">
    <source>
        <dbReference type="ARBA" id="ARBA00022989"/>
    </source>
</evidence>
<gene>
    <name evidence="10" type="ORF">FNV43_RR05278</name>
</gene>
<comment type="caution">
    <text evidence="10">The sequence shown here is derived from an EMBL/GenBank/DDBJ whole genome shotgun (WGS) entry which is preliminary data.</text>
</comment>
<proteinExistence type="predicted"/>
<evidence type="ECO:0000256" key="5">
    <source>
        <dbReference type="SAM" id="MobiDB-lite"/>
    </source>
</evidence>
<name>A0A8K0HNF4_9ROSA</name>
<evidence type="ECO:0000259" key="9">
    <source>
        <dbReference type="Pfam" id="PF23262"/>
    </source>
</evidence>
<feature type="transmembrane region" description="Helical" evidence="6">
    <location>
        <begin position="452"/>
        <end position="476"/>
    </location>
</feature>
<feature type="transmembrane region" description="Helical" evidence="6">
    <location>
        <begin position="326"/>
        <end position="347"/>
    </location>
</feature>
<feature type="domain" description="Nodulin-like" evidence="8">
    <location>
        <begin position="7"/>
        <end position="253"/>
    </location>
</feature>
<dbReference type="Pfam" id="PF06813">
    <property type="entry name" value="Nodulin-like"/>
    <property type="match status" value="1"/>
</dbReference>
<feature type="transmembrane region" description="Helical" evidence="6">
    <location>
        <begin position="396"/>
        <end position="413"/>
    </location>
</feature>
<evidence type="ECO:0000259" key="8">
    <source>
        <dbReference type="Pfam" id="PF06813"/>
    </source>
</evidence>
<feature type="transmembrane region" description="Helical" evidence="6">
    <location>
        <begin position="419"/>
        <end position="440"/>
    </location>
</feature>
<dbReference type="EMBL" id="VOIH02000002">
    <property type="protein sequence ID" value="KAF3454830.1"/>
    <property type="molecule type" value="Genomic_DNA"/>
</dbReference>
<feature type="chain" id="PRO_5035434966" description="Nodulin-like domain-containing protein" evidence="7">
    <location>
        <begin position="23"/>
        <end position="612"/>
    </location>
</feature>
<organism evidence="10 11">
    <name type="scientific">Rhamnella rubrinervis</name>
    <dbReference type="NCBI Taxonomy" id="2594499"/>
    <lineage>
        <taxon>Eukaryota</taxon>
        <taxon>Viridiplantae</taxon>
        <taxon>Streptophyta</taxon>
        <taxon>Embryophyta</taxon>
        <taxon>Tracheophyta</taxon>
        <taxon>Spermatophyta</taxon>
        <taxon>Magnoliopsida</taxon>
        <taxon>eudicotyledons</taxon>
        <taxon>Gunneridae</taxon>
        <taxon>Pentapetalae</taxon>
        <taxon>rosids</taxon>
        <taxon>fabids</taxon>
        <taxon>Rosales</taxon>
        <taxon>Rhamnaceae</taxon>
        <taxon>rhamnoid group</taxon>
        <taxon>Rhamneae</taxon>
        <taxon>Rhamnella</taxon>
    </lineage>
</organism>
<evidence type="ECO:0000256" key="6">
    <source>
        <dbReference type="SAM" id="Phobius"/>
    </source>
</evidence>
<dbReference type="InterPro" id="IPR010658">
    <property type="entry name" value="Nodulin-like"/>
</dbReference>
<dbReference type="PANTHER" id="PTHR21576:SF11">
    <property type="entry name" value="MAJOR FACILITATOR SUPERFAMILY PROTEIN"/>
    <property type="match status" value="1"/>
</dbReference>
<dbReference type="GO" id="GO:0016020">
    <property type="term" value="C:membrane"/>
    <property type="evidence" value="ECO:0007669"/>
    <property type="project" value="UniProtKB-SubCell"/>
</dbReference>
<protein>
    <recommendedName>
        <fullName evidence="12">Nodulin-like domain-containing protein</fullName>
    </recommendedName>
</protein>
<feature type="region of interest" description="Disordered" evidence="5">
    <location>
        <begin position="542"/>
        <end position="574"/>
    </location>
</feature>
<keyword evidence="3 6" id="KW-1133">Transmembrane helix</keyword>
<dbReference type="OrthoDB" id="410267at2759"/>
<reference evidence="10" key="1">
    <citation type="submission" date="2020-03" db="EMBL/GenBank/DDBJ databases">
        <title>A high-quality chromosome-level genome assembly of a woody plant with both climbing and erect habits, Rhamnella rubrinervis.</title>
        <authorList>
            <person name="Lu Z."/>
            <person name="Yang Y."/>
            <person name="Zhu X."/>
            <person name="Sun Y."/>
        </authorList>
    </citation>
    <scope>NUCLEOTIDE SEQUENCE</scope>
    <source>
        <strain evidence="10">BYM</strain>
        <tissue evidence="10">Leaf</tissue>
    </source>
</reference>
<dbReference type="InterPro" id="IPR056555">
    <property type="entry name" value="NFD4_C"/>
</dbReference>
<keyword evidence="2 6" id="KW-0812">Transmembrane</keyword>
<keyword evidence="7" id="KW-0732">Signal</keyword>
<evidence type="ECO:0000256" key="4">
    <source>
        <dbReference type="ARBA" id="ARBA00023136"/>
    </source>
</evidence>
<comment type="subcellular location">
    <subcellularLocation>
        <location evidence="1">Membrane</location>
        <topology evidence="1">Multi-pass membrane protein</topology>
    </subcellularLocation>
</comment>
<evidence type="ECO:0000313" key="10">
    <source>
        <dbReference type="EMBL" id="KAF3454830.1"/>
    </source>
</evidence>
<feature type="transmembrane region" description="Helical" evidence="6">
    <location>
        <begin position="100"/>
        <end position="121"/>
    </location>
</feature>
<evidence type="ECO:0000256" key="7">
    <source>
        <dbReference type="SAM" id="SignalP"/>
    </source>
</evidence>
<feature type="transmembrane region" description="Helical" evidence="6">
    <location>
        <begin position="234"/>
        <end position="254"/>
    </location>
</feature>
<evidence type="ECO:0000256" key="1">
    <source>
        <dbReference type="ARBA" id="ARBA00004141"/>
    </source>
</evidence>
<feature type="transmembrane region" description="Helical" evidence="6">
    <location>
        <begin position="496"/>
        <end position="515"/>
    </location>
</feature>
<dbReference type="SUPFAM" id="SSF103473">
    <property type="entry name" value="MFS general substrate transporter"/>
    <property type="match status" value="1"/>
</dbReference>
<dbReference type="PANTHER" id="PTHR21576">
    <property type="entry name" value="UNCHARACTERIZED NODULIN-LIKE PROTEIN"/>
    <property type="match status" value="1"/>
</dbReference>
<dbReference type="Gene3D" id="1.20.1250.20">
    <property type="entry name" value="MFS general substrate transporter like domains"/>
    <property type="match status" value="1"/>
</dbReference>
<evidence type="ECO:0008006" key="12">
    <source>
        <dbReference type="Google" id="ProtNLM"/>
    </source>
</evidence>
<sequence>MPPTALQWLSLVGVVWLQSISGTNTNFPAYSSQLKQVLSMSQLQLNNLAFASDAGKLLGWFSGIAAVYLPLWLVLIIGSALGLIGYGVQYLSLIDQIPSLSYVQIFALTVLAGHSICWINTVSYVVSIRNFPCNQQVVVGLTTSYQGLSAKIYTDIVDAVFSHSLFERAEAYLLVNSALPLIVCFIVAPLVKDIDVSGQRNVDAGFKVMFVITIVTGIYSIISSLESISGGMSALDNLIGTGVLLLAPLVIPLAEKLREKVPTKSNINGETKVCSFTVEDQNDGTVRSVEEGFKEGEEEADREVQVRDVGVREEIGARTMLMRIDFWLYFLVYFSGATLGMVFLNNLGQIAESRGSSRTSSLVSLCSSFGFFGRLMPSFLDYYISRSKHMVSRPGLIVLSMVPMAGAFFLLLSPTNISLYIGTAIIGVCSGAITSIAVTTTRELFGTENFSVNHNIVVANIPLGSLIFGYMAAMLYRKEGNRDGKCMGLKCYRNNFVIWGCVCILGIILAIILYARTRKFYLKRHDHHETQLAAALTAVHPTSRATPPGMPANVSSSPTSTRPADAGSFRIGLKPDPTLSPPFAGFRRVFRRKEGAFLVVSTPEFDCDVLYS</sequence>
<feature type="signal peptide" evidence="7">
    <location>
        <begin position="1"/>
        <end position="22"/>
    </location>
</feature>
<evidence type="ECO:0000313" key="11">
    <source>
        <dbReference type="Proteomes" id="UP000796880"/>
    </source>
</evidence>
<dbReference type="Proteomes" id="UP000796880">
    <property type="component" value="Unassembled WGS sequence"/>
</dbReference>
<keyword evidence="11" id="KW-1185">Reference proteome</keyword>
<accession>A0A8K0HNF4</accession>
<feature type="transmembrane region" description="Helical" evidence="6">
    <location>
        <begin position="57"/>
        <end position="88"/>
    </location>
</feature>
<keyword evidence="4 6" id="KW-0472">Membrane</keyword>
<dbReference type="AlphaFoldDB" id="A0A8K0HNF4"/>
<feature type="transmembrane region" description="Helical" evidence="6">
    <location>
        <begin position="171"/>
        <end position="192"/>
    </location>
</feature>
<feature type="transmembrane region" description="Helical" evidence="6">
    <location>
        <begin position="204"/>
        <end position="222"/>
    </location>
</feature>
<dbReference type="Pfam" id="PF23262">
    <property type="entry name" value="NFD4_C"/>
    <property type="match status" value="1"/>
</dbReference>
<evidence type="ECO:0000256" key="2">
    <source>
        <dbReference type="ARBA" id="ARBA00022692"/>
    </source>
</evidence>
<feature type="compositionally biased region" description="Polar residues" evidence="5">
    <location>
        <begin position="553"/>
        <end position="562"/>
    </location>
</feature>
<feature type="domain" description="NFD4 C-terminal" evidence="9">
    <location>
        <begin position="309"/>
        <end position="521"/>
    </location>
</feature>